<dbReference type="Gene3D" id="2.140.10.30">
    <property type="entry name" value="Dipeptidylpeptidase IV, N-terminal domain"/>
    <property type="match status" value="1"/>
</dbReference>
<dbReference type="Proteomes" id="UP001140217">
    <property type="component" value="Unassembled WGS sequence"/>
</dbReference>
<dbReference type="Gene3D" id="3.40.50.1820">
    <property type="entry name" value="alpha/beta hydrolase"/>
    <property type="match status" value="1"/>
</dbReference>
<keyword evidence="2" id="KW-0645">Protease</keyword>
<reference evidence="7" key="1">
    <citation type="submission" date="2022-07" db="EMBL/GenBank/DDBJ databases">
        <title>Phylogenomic reconstructions and comparative analyses of Kickxellomycotina fungi.</title>
        <authorList>
            <person name="Reynolds N.K."/>
            <person name="Stajich J.E."/>
            <person name="Barry K."/>
            <person name="Grigoriev I.V."/>
            <person name="Crous P."/>
            <person name="Smith M.E."/>
        </authorList>
    </citation>
    <scope>NUCLEOTIDE SEQUENCE</scope>
    <source>
        <strain evidence="7">NBRC 105414</strain>
    </source>
</reference>
<dbReference type="OrthoDB" id="16520at2759"/>
<dbReference type="Pfam" id="PF00930">
    <property type="entry name" value="DPPIV_N"/>
    <property type="match status" value="1"/>
</dbReference>
<dbReference type="Pfam" id="PF00326">
    <property type="entry name" value="Peptidase_S9"/>
    <property type="match status" value="2"/>
</dbReference>
<evidence type="ECO:0000256" key="4">
    <source>
        <dbReference type="SAM" id="MobiDB-lite"/>
    </source>
</evidence>
<evidence type="ECO:0008006" key="9">
    <source>
        <dbReference type="Google" id="ProtNLM"/>
    </source>
</evidence>
<dbReference type="SUPFAM" id="SSF82171">
    <property type="entry name" value="DPP6 N-terminal domain-like"/>
    <property type="match status" value="1"/>
</dbReference>
<evidence type="ECO:0000313" key="7">
    <source>
        <dbReference type="EMBL" id="KAJ2785345.1"/>
    </source>
</evidence>
<keyword evidence="2" id="KW-0031">Aminopeptidase</keyword>
<dbReference type="InterPro" id="IPR050278">
    <property type="entry name" value="Serine_Prot_S9B/DPPIV"/>
</dbReference>
<dbReference type="GO" id="GO:0006508">
    <property type="term" value="P:proteolysis"/>
    <property type="evidence" value="ECO:0007669"/>
    <property type="project" value="InterPro"/>
</dbReference>
<feature type="compositionally biased region" description="Pro residues" evidence="4">
    <location>
        <begin position="854"/>
        <end position="863"/>
    </location>
</feature>
<protein>
    <recommendedName>
        <fullName evidence="9">Peptidase S9 prolyl oligopeptidase catalytic domain-containing protein</fullName>
    </recommendedName>
</protein>
<gene>
    <name evidence="7" type="ORF">H4R18_000556</name>
</gene>
<dbReference type="EMBL" id="JANBUL010000012">
    <property type="protein sequence ID" value="KAJ2785345.1"/>
    <property type="molecule type" value="Genomic_DNA"/>
</dbReference>
<keyword evidence="3" id="KW-0720">Serine protease</keyword>
<dbReference type="InterPro" id="IPR002469">
    <property type="entry name" value="Peptidase_S9B_N"/>
</dbReference>
<comment type="caution">
    <text evidence="7">The sequence shown here is derived from an EMBL/GenBank/DDBJ whole genome shotgun (WGS) entry which is preliminary data.</text>
</comment>
<feature type="compositionally biased region" description="Pro residues" evidence="4">
    <location>
        <begin position="704"/>
        <end position="724"/>
    </location>
</feature>
<feature type="region of interest" description="Disordered" evidence="4">
    <location>
        <begin position="593"/>
        <end position="619"/>
    </location>
</feature>
<dbReference type="GO" id="GO:0008239">
    <property type="term" value="F:dipeptidyl-peptidase activity"/>
    <property type="evidence" value="ECO:0007669"/>
    <property type="project" value="TreeGrafter"/>
</dbReference>
<feature type="domain" description="Peptidase S9 prolyl oligopeptidase catalytic" evidence="5">
    <location>
        <begin position="891"/>
        <end position="937"/>
    </location>
</feature>
<evidence type="ECO:0000259" key="5">
    <source>
        <dbReference type="Pfam" id="PF00326"/>
    </source>
</evidence>
<sequence length="1153" mass="120848">MSWAGFRRRVRRLRGAALGGWPASVAEVHLQATDDAVHVWCACTAPAQGLRRSTAMHAAVPVGSGSAPGSGSGGGGGGGWAAVPVAALRSVWADGDSCVGAACGGGDELRALQGAGVEHMLWAGGGASVVVVGDRGRLWAAGHVEYPRGGGARARFAGAASGGGGGDDWYYARGGRGGRLVAFVRGRNVVVCDAARRSETQVTWAADDGVQYGAVDRAVEEELGRATGLFWAPGAAERLLCARVDERAVAEIGLPDAAAGGAGGLVAGAGALFADDDGYGWAHGCPAGRRRLGGGRQRWPRPGAAVAATDWAVVELGGAPRVRTLLARARLQALFPWAAYAARAGWLPGGGAVWLQLLDRAQRRAAVVRVPLACFDAGCADPVDPLADGRGHAAGPLPRAARVDVLYEERQPAAWINVAQGPRFLADAAPGCVRFVIASERAGGFCHLYLVTSHLAPPGAARTEIAALTRGAWPVAADGPLVVDEPRRLVFFAARRPNPLTANLFAVSYAAAAPHEPPPEPAQLTPMGYTHAGFVFDASRSFFFCQSSNLSTPVRHCVYRIAAGAGGAVAARCLAVLEPACPAGLLGAAMAADDGDRDRDHDHAAPPRPSGARAERRLSSSSLSSLSVESLAPDEYFVERLLAKLRAGGQQIQHSALASDLARLKRLTPAYVSQRVTRAVKSALPFCSAPTVAPLHLLHSTLFPQPPPQPPQPRPPLLPPPVGRPRPSSLTAASVPFAVHETLVGSAAAALPPRCPHSGDPVPRLFAFPVPRAGPAPGHDLLFGHVFLPPAFRPGVRYPVVVNAYGGPQCQLVTNAYAYPRHRRLAMLARMVPELAEDDEGYGGGAASPWARPQQPPPPPPPLGSDDDDDDDADDDDDDDDDDGGPRPDVAAMQPVVVVCVDGRGTPFRGLAFEAAIRGRMGQIEVDDIVSALDYLCHYGLDCLATTTRPAPRWCRAVVSTSGAAVPRPPVFAPPGLPPGPPSGADCWDPAPDARAVRPFVDRARVAIHGWSYGGYVALRAMAQHPALFRAAVAGAPVVRWDWYCAAYTERYLGLPADDPAAYARASALAHADRLAPAAARLLLVHGWGDDNVHVAHTAALVRDLRRRAPHAPAVRVAAYAAERHGLRLPASNEHFETLLSFWLFHALAHQQP</sequence>
<evidence type="ECO:0000256" key="2">
    <source>
        <dbReference type="ARBA" id="ARBA00022438"/>
    </source>
</evidence>
<keyword evidence="2" id="KW-0378">Hydrolase</keyword>
<evidence type="ECO:0000259" key="6">
    <source>
        <dbReference type="Pfam" id="PF00930"/>
    </source>
</evidence>
<dbReference type="InterPro" id="IPR029058">
    <property type="entry name" value="AB_hydrolase_fold"/>
</dbReference>
<feature type="region of interest" description="Disordered" evidence="4">
    <location>
        <begin position="700"/>
        <end position="730"/>
    </location>
</feature>
<organism evidence="7 8">
    <name type="scientific">Coemansia javaensis</name>
    <dbReference type="NCBI Taxonomy" id="2761396"/>
    <lineage>
        <taxon>Eukaryota</taxon>
        <taxon>Fungi</taxon>
        <taxon>Fungi incertae sedis</taxon>
        <taxon>Zoopagomycota</taxon>
        <taxon>Kickxellomycotina</taxon>
        <taxon>Kickxellomycetes</taxon>
        <taxon>Kickxellales</taxon>
        <taxon>Kickxellaceae</taxon>
        <taxon>Coemansia</taxon>
    </lineage>
</organism>
<comment type="similarity">
    <text evidence="1">Belongs to the peptidase S9B family.</text>
</comment>
<evidence type="ECO:0000313" key="8">
    <source>
        <dbReference type="Proteomes" id="UP001140217"/>
    </source>
</evidence>
<name>A0A9W8LLX4_9FUNG</name>
<feature type="compositionally biased region" description="Acidic residues" evidence="4">
    <location>
        <begin position="865"/>
        <end position="883"/>
    </location>
</feature>
<feature type="domain" description="Peptidase S9 prolyl oligopeptidase catalytic" evidence="5">
    <location>
        <begin position="998"/>
        <end position="1146"/>
    </location>
</feature>
<dbReference type="InterPro" id="IPR001375">
    <property type="entry name" value="Peptidase_S9_cat"/>
</dbReference>
<dbReference type="SUPFAM" id="SSF53474">
    <property type="entry name" value="alpha/beta-Hydrolases"/>
    <property type="match status" value="1"/>
</dbReference>
<keyword evidence="8" id="KW-1185">Reference proteome</keyword>
<dbReference type="PANTHER" id="PTHR11731:SF193">
    <property type="entry name" value="DIPEPTIDYL PEPTIDASE 9"/>
    <property type="match status" value="1"/>
</dbReference>
<evidence type="ECO:0000256" key="1">
    <source>
        <dbReference type="ARBA" id="ARBA00006150"/>
    </source>
</evidence>
<feature type="domain" description="Dipeptidylpeptidase IV N-terminal" evidence="6">
    <location>
        <begin position="178"/>
        <end position="553"/>
    </location>
</feature>
<dbReference type="GO" id="GO:0008236">
    <property type="term" value="F:serine-type peptidase activity"/>
    <property type="evidence" value="ECO:0007669"/>
    <property type="project" value="UniProtKB-KW"/>
</dbReference>
<dbReference type="GO" id="GO:0004177">
    <property type="term" value="F:aminopeptidase activity"/>
    <property type="evidence" value="ECO:0007669"/>
    <property type="project" value="UniProtKB-KW"/>
</dbReference>
<feature type="compositionally biased region" description="Basic and acidic residues" evidence="4">
    <location>
        <begin position="594"/>
        <end position="605"/>
    </location>
</feature>
<dbReference type="PANTHER" id="PTHR11731">
    <property type="entry name" value="PROTEASE FAMILY S9B,C DIPEPTIDYL-PEPTIDASE IV-RELATED"/>
    <property type="match status" value="1"/>
</dbReference>
<feature type="region of interest" description="Disordered" evidence="4">
    <location>
        <begin position="838"/>
        <end position="894"/>
    </location>
</feature>
<evidence type="ECO:0000256" key="3">
    <source>
        <dbReference type="ARBA" id="ARBA00022825"/>
    </source>
</evidence>
<accession>A0A9W8LLX4</accession>
<proteinExistence type="inferred from homology"/>
<dbReference type="AlphaFoldDB" id="A0A9W8LLX4"/>